<evidence type="ECO:0000313" key="2">
    <source>
        <dbReference type="Proteomes" id="UP000036410"/>
    </source>
</evidence>
<dbReference type="Proteomes" id="UP000036410">
    <property type="component" value="Chromosome"/>
</dbReference>
<reference evidence="1 2" key="1">
    <citation type="submission" date="2015-01" db="EMBL/GenBank/DDBJ databases">
        <title>Genome sequence of bacillus megaterium Q3.</title>
        <authorList>
            <person name="Wang Y."/>
            <person name="Luo K."/>
            <person name="Bai L."/>
            <person name="Luo F."/>
        </authorList>
    </citation>
    <scope>NUCLEOTIDE SEQUENCE [LARGE SCALE GENOMIC DNA]</scope>
    <source>
        <strain evidence="1 2">Q3</strain>
    </source>
</reference>
<gene>
    <name evidence="1" type="ORF">AS52_03653</name>
</gene>
<evidence type="ECO:0000313" key="1">
    <source>
        <dbReference type="EMBL" id="AKP78614.1"/>
    </source>
</evidence>
<sequence>MPTNVWSDQVWAAGIDGFNSWKSESIAKQLDQIVQDALMAQNQQNANFENALSHMMKMRQFLSNPNNILGSNHTKHGEVAEHLEVNVRNAWAALNGQKEVGTFDGLARTAPEDFILDNVKYQSKFINGTNSTLKHVLEHFEKYQDKSMSYSIPKNQYKVIEDIKSGNPPSYLNSKSVRAILQKVEKIELETGQNFQSVVKPSISKYSEVQMGKIGEVVSKHQDYLVDQNERIQGEIEQKARGRIKFTELKKGPSVSEGSKVTVTAATIAASLNTITIIYRKMKDGKRLQDFKENDWKEVGLSSVKAGVKGGVTASSIYALTNLTSLSAPFAGAMASAAMGLTSLMTDLNKNQITMDDFVTQGQILCLEAGIAATGGAIGQMLIPIPVLGSVIGTVTANFIWSYAKDKLGERERELKNILNIYSQSIIAKVDVAYQDIVSKINATYAHYNSLVDAAFTVHANSSVLAAASVTLGVALGVPESRILKDDNDLETFFLG</sequence>
<protein>
    <submittedName>
        <fullName evidence="1">Uncharacterized protein</fullName>
    </submittedName>
</protein>
<organism evidence="1 2">
    <name type="scientific">Priestia megaterium Q3</name>
    <dbReference type="NCBI Taxonomy" id="1452722"/>
    <lineage>
        <taxon>Bacteria</taxon>
        <taxon>Bacillati</taxon>
        <taxon>Bacillota</taxon>
        <taxon>Bacilli</taxon>
        <taxon>Bacillales</taxon>
        <taxon>Bacillaceae</taxon>
        <taxon>Priestia</taxon>
    </lineage>
</organism>
<accession>A0A806TJX6</accession>
<dbReference type="EMBL" id="CP010586">
    <property type="protein sequence ID" value="AKP78614.1"/>
    <property type="molecule type" value="Genomic_DNA"/>
</dbReference>
<dbReference type="RefSeq" id="WP_049165885.1">
    <property type="nucleotide sequence ID" value="NZ_CP010586.1"/>
</dbReference>
<proteinExistence type="predicted"/>
<dbReference type="AlphaFoldDB" id="A0A806TJX6"/>
<name>A0A806TJX6_PRIMG</name>